<protein>
    <submittedName>
        <fullName evidence="3">Uncharacterized protein</fullName>
    </submittedName>
</protein>
<dbReference type="InterPro" id="IPR033533">
    <property type="entry name" value="PRR27"/>
</dbReference>
<keyword evidence="2" id="KW-0732">Signal</keyword>
<evidence type="ECO:0000313" key="4">
    <source>
        <dbReference type="Proteomes" id="UP000694416"/>
    </source>
</evidence>
<sequence length="259" mass="27046">MKLLLWACIVCVAFARKRWFPFNDEDYNDYHHPLHPSLNIPYGIRNLPPPLYYPPVNTVPNYPGTTYTETRLSPYPWILTAPGFRYVYHIPGFPLATRLNVPPLPPRDFPFVPPSRIFSAAAAPAAPPIAAEPAAAAPPTATPVAAEPAAEAPVAAEPAAEALIGAEPAAEAPVAAETAAEAPVGAEPAAEAPVAAETTAEAPVAAKPAAEAPVGAEPAADSPSPAEPATAKPAAPEPHPSPSLHQVGCLYLTTIMYEK</sequence>
<evidence type="ECO:0000256" key="1">
    <source>
        <dbReference type="SAM" id="MobiDB-lite"/>
    </source>
</evidence>
<feature type="chain" id="PRO_5034145656" evidence="2">
    <location>
        <begin position="16"/>
        <end position="259"/>
    </location>
</feature>
<accession>A0A8C9GMC4</accession>
<dbReference type="Ensembl" id="ENSPTET00000011270.1">
    <property type="protein sequence ID" value="ENSPTEP00000007379.1"/>
    <property type="gene ID" value="ENSPTEG00000008414.1"/>
</dbReference>
<evidence type="ECO:0000256" key="2">
    <source>
        <dbReference type="SAM" id="SignalP"/>
    </source>
</evidence>
<organism evidence="3 4">
    <name type="scientific">Piliocolobus tephrosceles</name>
    <name type="common">Ugandan red Colobus</name>
    <dbReference type="NCBI Taxonomy" id="591936"/>
    <lineage>
        <taxon>Eukaryota</taxon>
        <taxon>Metazoa</taxon>
        <taxon>Chordata</taxon>
        <taxon>Craniata</taxon>
        <taxon>Vertebrata</taxon>
        <taxon>Euteleostomi</taxon>
        <taxon>Mammalia</taxon>
        <taxon>Eutheria</taxon>
        <taxon>Euarchontoglires</taxon>
        <taxon>Primates</taxon>
        <taxon>Haplorrhini</taxon>
        <taxon>Catarrhini</taxon>
        <taxon>Cercopithecidae</taxon>
        <taxon>Colobinae</taxon>
        <taxon>Piliocolobus</taxon>
    </lineage>
</organism>
<name>A0A8C9GMC4_9PRIM</name>
<feature type="compositionally biased region" description="Low complexity" evidence="1">
    <location>
        <begin position="174"/>
        <end position="234"/>
    </location>
</feature>
<dbReference type="PANTHER" id="PTHR39415">
    <property type="entry name" value="PROLINE-RICH PROTEIN 27"/>
    <property type="match status" value="1"/>
</dbReference>
<feature type="signal peptide" evidence="2">
    <location>
        <begin position="1"/>
        <end position="15"/>
    </location>
</feature>
<proteinExistence type="predicted"/>
<dbReference type="PANTHER" id="PTHR39415:SF1">
    <property type="entry name" value="PROLINE-RICH PROTEIN 27"/>
    <property type="match status" value="1"/>
</dbReference>
<dbReference type="AlphaFoldDB" id="A0A8C9GMC4"/>
<dbReference type="Proteomes" id="UP000694416">
    <property type="component" value="Unplaced"/>
</dbReference>
<keyword evidence="4" id="KW-1185">Reference proteome</keyword>
<reference evidence="3" key="2">
    <citation type="submission" date="2025-09" db="UniProtKB">
        <authorList>
            <consortium name="Ensembl"/>
        </authorList>
    </citation>
    <scope>IDENTIFICATION</scope>
</reference>
<reference evidence="3" key="1">
    <citation type="submission" date="2025-08" db="UniProtKB">
        <authorList>
            <consortium name="Ensembl"/>
        </authorList>
    </citation>
    <scope>IDENTIFICATION</scope>
</reference>
<feature type="region of interest" description="Disordered" evidence="1">
    <location>
        <begin position="174"/>
        <end position="245"/>
    </location>
</feature>
<evidence type="ECO:0000313" key="3">
    <source>
        <dbReference type="Ensembl" id="ENSPTEP00000007379.1"/>
    </source>
</evidence>
<dbReference type="GO" id="GO:0070062">
    <property type="term" value="C:extracellular exosome"/>
    <property type="evidence" value="ECO:0007669"/>
    <property type="project" value="TreeGrafter"/>
</dbReference>